<accession>A0ABS1UX69</accession>
<protein>
    <submittedName>
        <fullName evidence="1">SDR family oxidoreductase</fullName>
    </submittedName>
</protein>
<dbReference type="Gene3D" id="3.40.50.720">
    <property type="entry name" value="NAD(P)-binding Rossmann-like Domain"/>
    <property type="match status" value="1"/>
</dbReference>
<dbReference type="EMBL" id="JAEUXJ010000001">
    <property type="protein sequence ID" value="MBL6454064.1"/>
    <property type="molecule type" value="Genomic_DNA"/>
</dbReference>
<keyword evidence="2" id="KW-1185">Reference proteome</keyword>
<dbReference type="SUPFAM" id="SSF51735">
    <property type="entry name" value="NAD(P)-binding Rossmann-fold domains"/>
    <property type="match status" value="1"/>
</dbReference>
<comment type="caution">
    <text evidence="1">The sequence shown here is derived from an EMBL/GenBank/DDBJ whole genome shotgun (WGS) entry which is preliminary data.</text>
</comment>
<evidence type="ECO:0000313" key="2">
    <source>
        <dbReference type="Proteomes" id="UP000606490"/>
    </source>
</evidence>
<dbReference type="InterPro" id="IPR036291">
    <property type="entry name" value="NAD(P)-bd_dom_sf"/>
</dbReference>
<evidence type="ECO:0000313" key="1">
    <source>
        <dbReference type="EMBL" id="MBL6454064.1"/>
    </source>
</evidence>
<dbReference type="Pfam" id="PF13561">
    <property type="entry name" value="adh_short_C2"/>
    <property type="match status" value="1"/>
</dbReference>
<gene>
    <name evidence="1" type="ORF">JMJ55_01940</name>
</gene>
<organism evidence="1 2">
    <name type="scientific">Belnapia mucosa</name>
    <dbReference type="NCBI Taxonomy" id="2804532"/>
    <lineage>
        <taxon>Bacteria</taxon>
        <taxon>Pseudomonadati</taxon>
        <taxon>Pseudomonadota</taxon>
        <taxon>Alphaproteobacteria</taxon>
        <taxon>Acetobacterales</taxon>
        <taxon>Roseomonadaceae</taxon>
        <taxon>Belnapia</taxon>
    </lineage>
</organism>
<reference evidence="1 2" key="1">
    <citation type="submission" date="2021-01" db="EMBL/GenBank/DDBJ databases">
        <title>Belnapia mucosa sp. nov. and Belnapia arida sp. nov., isolated from the Tabernas Desert (Almeria, Spain).</title>
        <authorList>
            <person name="Molina-Menor E."/>
            <person name="Vidal-Verdu A."/>
            <person name="Calonge A."/>
            <person name="Satari L."/>
            <person name="Pereto Magraner J."/>
            <person name="Porcar Miralles M."/>
        </authorList>
    </citation>
    <scope>NUCLEOTIDE SEQUENCE [LARGE SCALE GENOMIC DNA]</scope>
    <source>
        <strain evidence="1 2">T6</strain>
    </source>
</reference>
<sequence>MTMPARADDVPATAEQSRTPLLLVGTPTDFTTTIAATLSKAGYAPVPAQLDDIPASAIAAPPPAILVLPPVLDRVDARIPVEDFIDALDAILVPAGLMARDLVARRGADQGTRIVVLLDSAVTGPAHNTVAAAAMGGLLGLARSWALEFAPLLVTVNVVVIGFDPAADPGAPRLPHMLPQPDVKAVAHAVAFFLDPRAASITGQVLSVCGGRLASGLPL</sequence>
<dbReference type="Proteomes" id="UP000606490">
    <property type="component" value="Unassembled WGS sequence"/>
</dbReference>
<proteinExistence type="predicted"/>
<dbReference type="InterPro" id="IPR002347">
    <property type="entry name" value="SDR_fam"/>
</dbReference>
<name>A0ABS1UX69_9PROT</name>